<accession>A0AAV7FLG3</accession>
<protein>
    <submittedName>
        <fullName evidence="2">Uncharacterized protein</fullName>
    </submittedName>
</protein>
<proteinExistence type="predicted"/>
<organism evidence="2 3">
    <name type="scientific">Dendrobium chrysotoxum</name>
    <name type="common">Orchid</name>
    <dbReference type="NCBI Taxonomy" id="161865"/>
    <lineage>
        <taxon>Eukaryota</taxon>
        <taxon>Viridiplantae</taxon>
        <taxon>Streptophyta</taxon>
        <taxon>Embryophyta</taxon>
        <taxon>Tracheophyta</taxon>
        <taxon>Spermatophyta</taxon>
        <taxon>Magnoliopsida</taxon>
        <taxon>Liliopsida</taxon>
        <taxon>Asparagales</taxon>
        <taxon>Orchidaceae</taxon>
        <taxon>Epidendroideae</taxon>
        <taxon>Malaxideae</taxon>
        <taxon>Dendrobiinae</taxon>
        <taxon>Dendrobium</taxon>
    </lineage>
</organism>
<evidence type="ECO:0000313" key="2">
    <source>
        <dbReference type="EMBL" id="KAH0435036.1"/>
    </source>
</evidence>
<evidence type="ECO:0000313" key="3">
    <source>
        <dbReference type="Proteomes" id="UP000775213"/>
    </source>
</evidence>
<name>A0AAV7FLG3_DENCH</name>
<keyword evidence="3" id="KW-1185">Reference proteome</keyword>
<feature type="region of interest" description="Disordered" evidence="1">
    <location>
        <begin position="29"/>
        <end position="130"/>
    </location>
</feature>
<evidence type="ECO:0000256" key="1">
    <source>
        <dbReference type="SAM" id="MobiDB-lite"/>
    </source>
</evidence>
<dbReference type="EMBL" id="JAGFBR010000776">
    <property type="protein sequence ID" value="KAH0435036.1"/>
    <property type="molecule type" value="Genomic_DNA"/>
</dbReference>
<feature type="compositionally biased region" description="Basic and acidic residues" evidence="1">
    <location>
        <begin position="118"/>
        <end position="130"/>
    </location>
</feature>
<dbReference type="Proteomes" id="UP000775213">
    <property type="component" value="Unassembled WGS sequence"/>
</dbReference>
<reference evidence="2 3" key="1">
    <citation type="journal article" date="2021" name="Hortic Res">
        <title>Chromosome-scale assembly of the Dendrobium chrysotoxum genome enhances the understanding of orchid evolution.</title>
        <authorList>
            <person name="Zhang Y."/>
            <person name="Zhang G.Q."/>
            <person name="Zhang D."/>
            <person name="Liu X.D."/>
            <person name="Xu X.Y."/>
            <person name="Sun W.H."/>
            <person name="Yu X."/>
            <person name="Zhu X."/>
            <person name="Wang Z.W."/>
            <person name="Zhao X."/>
            <person name="Zhong W.Y."/>
            <person name="Chen H."/>
            <person name="Yin W.L."/>
            <person name="Huang T."/>
            <person name="Niu S.C."/>
            <person name="Liu Z.J."/>
        </authorList>
    </citation>
    <scope>NUCLEOTIDE SEQUENCE [LARGE SCALE GENOMIC DNA]</scope>
    <source>
        <strain evidence="2">Lindl</strain>
    </source>
</reference>
<dbReference type="AlphaFoldDB" id="A0AAV7FLG3"/>
<sequence>MWKRAVAEEVGIVGGDARVGELGVVGVGKGDVAAEGEGAEGELDARRGEESGKRGAEADSKFGDADAEKGGGKEVAGFVDDYDGGEDSGGFGDGLQNREVCSREGRETPAAGGGEEEGVGRGKGDGFEEG</sequence>
<comment type="caution">
    <text evidence="2">The sequence shown here is derived from an EMBL/GenBank/DDBJ whole genome shotgun (WGS) entry which is preliminary data.</text>
</comment>
<feature type="compositionally biased region" description="Basic and acidic residues" evidence="1">
    <location>
        <begin position="43"/>
        <end position="72"/>
    </location>
</feature>
<gene>
    <name evidence="2" type="ORF">IEQ34_026691</name>
</gene>